<gene>
    <name evidence="1" type="ORF">GCM10010365_72830</name>
</gene>
<dbReference type="EMBL" id="BMVW01000026">
    <property type="protein sequence ID" value="GGZ41541.1"/>
    <property type="molecule type" value="Genomic_DNA"/>
</dbReference>
<accession>A0A918QC58</accession>
<evidence type="ECO:0008006" key="3">
    <source>
        <dbReference type="Google" id="ProtNLM"/>
    </source>
</evidence>
<dbReference type="AlphaFoldDB" id="A0A918QC58"/>
<reference evidence="1" key="2">
    <citation type="submission" date="2020-09" db="EMBL/GenBank/DDBJ databases">
        <authorList>
            <person name="Sun Q."/>
            <person name="Ohkuma M."/>
        </authorList>
    </citation>
    <scope>NUCLEOTIDE SEQUENCE</scope>
    <source>
        <strain evidence="1">JCM 4815</strain>
    </source>
</reference>
<evidence type="ECO:0000313" key="1">
    <source>
        <dbReference type="EMBL" id="GGZ41541.1"/>
    </source>
</evidence>
<keyword evidence="2" id="KW-1185">Reference proteome</keyword>
<protein>
    <recommendedName>
        <fullName evidence="3">DUF1963 domain-containing protein</fullName>
    </recommendedName>
</protein>
<evidence type="ECO:0000313" key="2">
    <source>
        <dbReference type="Proteomes" id="UP000622166"/>
    </source>
</evidence>
<name>A0A918QC58_9ACTN</name>
<comment type="caution">
    <text evidence="1">The sequence shown here is derived from an EMBL/GenBank/DDBJ whole genome shotgun (WGS) entry which is preliminary data.</text>
</comment>
<dbReference type="Gene3D" id="2.30.320.10">
    <property type="entry name" value="YwqG-like"/>
    <property type="match status" value="1"/>
</dbReference>
<reference evidence="1" key="1">
    <citation type="journal article" date="2014" name="Int. J. Syst. Evol. Microbiol.">
        <title>Complete genome sequence of Corynebacterium casei LMG S-19264T (=DSM 44701T), isolated from a smear-ripened cheese.</title>
        <authorList>
            <consortium name="US DOE Joint Genome Institute (JGI-PGF)"/>
            <person name="Walter F."/>
            <person name="Albersmeier A."/>
            <person name="Kalinowski J."/>
            <person name="Ruckert C."/>
        </authorList>
    </citation>
    <scope>NUCLEOTIDE SEQUENCE</scope>
    <source>
        <strain evidence="1">JCM 4815</strain>
    </source>
</reference>
<organism evidence="1 2">
    <name type="scientific">Streptomyces poonensis</name>
    <dbReference type="NCBI Taxonomy" id="68255"/>
    <lineage>
        <taxon>Bacteria</taxon>
        <taxon>Bacillati</taxon>
        <taxon>Actinomycetota</taxon>
        <taxon>Actinomycetes</taxon>
        <taxon>Kitasatosporales</taxon>
        <taxon>Streptomycetaceae</taxon>
        <taxon>Streptomyces</taxon>
    </lineage>
</organism>
<sequence>MHPLSAAAGSITAVNTIFTTPPRPFDVTALFPQLAPLARTATRLHPRPGVPTVHDSSVGGPLLWPADDPWPYCDEPHNRAAALEIQSPDDIRLQRRRLTASAERLHRDPDAPQWTPEEREALERARAGRPWFDGPIPLLPVAQLYARDIPFPCPPDKDLLQVLWCPFDHAEYAHPRTALFWRSSAAVTDVLDAPPEPPIVQTDDYLPQPCLFSPEQVTEFPHPSELDEELRDQLADKSRWETIDPARYQAYAYDPGELYLNNLSTAPGWKTGGWTRWSPTDPVDRPCPECGAEEMVPLLTIASSEWDGGSGTWIAKEEPANPAPPPLGARRGNFTLIDIAGDYNLQLHVCPPSPDHPHLALI</sequence>
<dbReference type="Proteomes" id="UP000622166">
    <property type="component" value="Unassembled WGS sequence"/>
</dbReference>
<proteinExistence type="predicted"/>